<dbReference type="GO" id="GO:0005886">
    <property type="term" value="C:plasma membrane"/>
    <property type="evidence" value="ECO:0007669"/>
    <property type="project" value="UniProtKB-SubCell"/>
</dbReference>
<dbReference type="RefSeq" id="WP_077388104.1">
    <property type="nucleotide sequence ID" value="NZ_CP019645.1"/>
</dbReference>
<sequence length="458" mass="50349">MQIQSIKVLLAGYLGVILLGTLILSMPPMYHTNVSFLEALFTSVSAMTCTGLAIKNTGLDFTTYGQIVICVLIQLGGFGHMSMAGILFLLIGKRLSAAEKDLINVVDNLNNNSVQGIDKAILKAIVFVLIVELIGASLLCPYFVWQLGDLKEGMWVGIFHAISAFNNSGFTILKDGLLPYQADIVVNLVIPMLIIIGGFGYLSSLEFSHFCYAKVRYSRLFTHKAPRMRLSLNTRIVFVMSVLLLICGMINVLIFEWSNPRTLENVPFWDKIMNAFFVSTNYRTSGFNIFDISGFEERTMFFSIFFMMIGGGPGGTAAGIKVTTFAVLVALSIAIVKNRKNTTIFGRTIPQDIVSKAFCVFIIALVYLSVATFFLAIFEPNIPFLPLLFEVVSAFSTVGMSMGDGDSLSLCADFNTIGLLIIMILMISGKIGILAFTLIFMGGARTKHVQYVQEKVLI</sequence>
<dbReference type="GO" id="GO:0008324">
    <property type="term" value="F:monoatomic cation transmembrane transporter activity"/>
    <property type="evidence" value="ECO:0007669"/>
    <property type="project" value="InterPro"/>
</dbReference>
<proteinExistence type="predicted"/>
<evidence type="ECO:0000313" key="9">
    <source>
        <dbReference type="EMBL" id="AQQ58966.1"/>
    </source>
</evidence>
<dbReference type="Proteomes" id="UP000188298">
    <property type="component" value="Chromosome"/>
</dbReference>
<gene>
    <name evidence="9" type="ORF">XJ32_01340</name>
</gene>
<evidence type="ECO:0000256" key="7">
    <source>
        <dbReference type="ARBA" id="ARBA00023136"/>
    </source>
</evidence>
<feature type="transmembrane region" description="Helical" evidence="8">
    <location>
        <begin position="236"/>
        <end position="255"/>
    </location>
</feature>
<keyword evidence="6" id="KW-0406">Ion transport</keyword>
<keyword evidence="5 8" id="KW-1133">Transmembrane helix</keyword>
<name>A0A1Q2LEW3_9HELI</name>
<evidence type="ECO:0000313" key="10">
    <source>
        <dbReference type="Proteomes" id="UP000188298"/>
    </source>
</evidence>
<keyword evidence="7 8" id="KW-0472">Membrane</keyword>
<feature type="transmembrane region" description="Helical" evidence="8">
    <location>
        <begin position="6"/>
        <end position="24"/>
    </location>
</feature>
<reference evidence="9 10" key="1">
    <citation type="submission" date="2017-02" db="EMBL/GenBank/DDBJ databases">
        <title>Whole genome sequencing of Helicobacter bilis strain AAQJH.</title>
        <authorList>
            <person name="Conlan S."/>
            <person name="Thomas P.J."/>
            <person name="Mullikin J."/>
            <person name="Palmore T.N."/>
            <person name="Frank K.M."/>
            <person name="Segre J.A."/>
        </authorList>
    </citation>
    <scope>NUCLEOTIDE SEQUENCE [LARGE SCALE GENOMIC DNA]</scope>
    <source>
        <strain evidence="9 10">AAQJH</strain>
    </source>
</reference>
<feature type="transmembrane region" description="Helical" evidence="8">
    <location>
        <begin position="417"/>
        <end position="441"/>
    </location>
</feature>
<protein>
    <submittedName>
        <fullName evidence="9">TrkH family potassium uptake protein</fullName>
    </submittedName>
</protein>
<dbReference type="PANTHER" id="PTHR32024">
    <property type="entry name" value="TRK SYSTEM POTASSIUM UPTAKE PROTEIN TRKG-RELATED"/>
    <property type="match status" value="1"/>
</dbReference>
<evidence type="ECO:0000256" key="6">
    <source>
        <dbReference type="ARBA" id="ARBA00023065"/>
    </source>
</evidence>
<feature type="transmembrane region" description="Helical" evidence="8">
    <location>
        <begin position="188"/>
        <end position="215"/>
    </location>
</feature>
<evidence type="ECO:0000256" key="2">
    <source>
        <dbReference type="ARBA" id="ARBA00022448"/>
    </source>
</evidence>
<feature type="transmembrane region" description="Helical" evidence="8">
    <location>
        <begin position="357"/>
        <end position="378"/>
    </location>
</feature>
<feature type="transmembrane region" description="Helical" evidence="8">
    <location>
        <begin position="304"/>
        <end position="336"/>
    </location>
</feature>
<accession>A0A1Q2LEW3</accession>
<keyword evidence="2" id="KW-0813">Transport</keyword>
<dbReference type="Pfam" id="PF02386">
    <property type="entry name" value="TrkH"/>
    <property type="match status" value="1"/>
</dbReference>
<evidence type="ECO:0000256" key="3">
    <source>
        <dbReference type="ARBA" id="ARBA00022475"/>
    </source>
</evidence>
<dbReference type="KEGG" id="hbl:XJ32_01340"/>
<comment type="subcellular location">
    <subcellularLocation>
        <location evidence="1">Cell membrane</location>
        <topology evidence="1">Multi-pass membrane protein</topology>
    </subcellularLocation>
</comment>
<feature type="transmembrane region" description="Helical" evidence="8">
    <location>
        <begin position="66"/>
        <end position="91"/>
    </location>
</feature>
<dbReference type="GO" id="GO:0030001">
    <property type="term" value="P:metal ion transport"/>
    <property type="evidence" value="ECO:0007669"/>
    <property type="project" value="UniProtKB-ARBA"/>
</dbReference>
<evidence type="ECO:0000256" key="8">
    <source>
        <dbReference type="SAM" id="Phobius"/>
    </source>
</evidence>
<dbReference type="InterPro" id="IPR003445">
    <property type="entry name" value="Cat_transpt"/>
</dbReference>
<evidence type="ECO:0000256" key="1">
    <source>
        <dbReference type="ARBA" id="ARBA00004651"/>
    </source>
</evidence>
<dbReference type="EMBL" id="CP019645">
    <property type="protein sequence ID" value="AQQ58966.1"/>
    <property type="molecule type" value="Genomic_DNA"/>
</dbReference>
<dbReference type="AlphaFoldDB" id="A0A1Q2LEW3"/>
<keyword evidence="4 8" id="KW-0812">Transmembrane</keyword>
<evidence type="ECO:0000256" key="4">
    <source>
        <dbReference type="ARBA" id="ARBA00022692"/>
    </source>
</evidence>
<organism evidence="9 10">
    <name type="scientific">Helicobacter bilis</name>
    <dbReference type="NCBI Taxonomy" id="37372"/>
    <lineage>
        <taxon>Bacteria</taxon>
        <taxon>Pseudomonadati</taxon>
        <taxon>Campylobacterota</taxon>
        <taxon>Epsilonproteobacteria</taxon>
        <taxon>Campylobacterales</taxon>
        <taxon>Helicobacteraceae</taxon>
        <taxon>Helicobacter</taxon>
    </lineage>
</organism>
<keyword evidence="3" id="KW-1003">Cell membrane</keyword>
<feature type="transmembrane region" description="Helical" evidence="8">
    <location>
        <begin position="120"/>
        <end position="145"/>
    </location>
</feature>
<dbReference type="PANTHER" id="PTHR32024:SF1">
    <property type="entry name" value="KTR SYSTEM POTASSIUM UPTAKE PROTEIN B"/>
    <property type="match status" value="1"/>
</dbReference>
<evidence type="ECO:0000256" key="5">
    <source>
        <dbReference type="ARBA" id="ARBA00022989"/>
    </source>
</evidence>